<accession>A0A9Q3CSX1</accession>
<reference evidence="2" key="1">
    <citation type="submission" date="2021-03" db="EMBL/GenBank/DDBJ databases">
        <title>Draft genome sequence of rust myrtle Austropuccinia psidii MF-1, a brazilian biotype.</title>
        <authorList>
            <person name="Quecine M.C."/>
            <person name="Pachon D.M.R."/>
            <person name="Bonatelli M.L."/>
            <person name="Correr F.H."/>
            <person name="Franceschini L.M."/>
            <person name="Leite T.F."/>
            <person name="Margarido G.R.A."/>
            <person name="Almeida C.A."/>
            <person name="Ferrarezi J.A."/>
            <person name="Labate C.A."/>
        </authorList>
    </citation>
    <scope>NUCLEOTIDE SEQUENCE</scope>
    <source>
        <strain evidence="2">MF-1</strain>
    </source>
</reference>
<feature type="region of interest" description="Disordered" evidence="1">
    <location>
        <begin position="101"/>
        <end position="125"/>
    </location>
</feature>
<organism evidence="2 3">
    <name type="scientific">Austropuccinia psidii MF-1</name>
    <dbReference type="NCBI Taxonomy" id="1389203"/>
    <lineage>
        <taxon>Eukaryota</taxon>
        <taxon>Fungi</taxon>
        <taxon>Dikarya</taxon>
        <taxon>Basidiomycota</taxon>
        <taxon>Pucciniomycotina</taxon>
        <taxon>Pucciniomycetes</taxon>
        <taxon>Pucciniales</taxon>
        <taxon>Sphaerophragmiaceae</taxon>
        <taxon>Austropuccinia</taxon>
    </lineage>
</organism>
<evidence type="ECO:0000256" key="1">
    <source>
        <dbReference type="SAM" id="MobiDB-lite"/>
    </source>
</evidence>
<protein>
    <submittedName>
        <fullName evidence="2">Uncharacterized protein</fullName>
    </submittedName>
</protein>
<dbReference type="EMBL" id="AVOT02009789">
    <property type="protein sequence ID" value="MBW0488835.1"/>
    <property type="molecule type" value="Genomic_DNA"/>
</dbReference>
<name>A0A9Q3CSX1_9BASI</name>
<proteinExistence type="predicted"/>
<dbReference type="AlphaFoldDB" id="A0A9Q3CSX1"/>
<sequence length="204" mass="23420">MVITKQWNTNRQFKLLEERETRIRENQATIQAIEEQLNHTDSTLIPSGSQGVGQLNSPVASPNSVTSRSVANSHHYAQSQVERIRPNDPEYIRICERSTQEPEIGVNSSRMSSPTNRNIPPTKNEHNVVTPESNLNNDQLWLQISQFSAQTQEKFNEHHRSNERLKELKSLHEAAIKDTQESCAKLHKASEETNKRLNQVFEEK</sequence>
<gene>
    <name evidence="2" type="ORF">O181_028550</name>
</gene>
<keyword evidence="3" id="KW-1185">Reference proteome</keyword>
<feature type="compositionally biased region" description="Polar residues" evidence="1">
    <location>
        <begin position="106"/>
        <end position="121"/>
    </location>
</feature>
<evidence type="ECO:0000313" key="2">
    <source>
        <dbReference type="EMBL" id="MBW0488835.1"/>
    </source>
</evidence>
<evidence type="ECO:0000313" key="3">
    <source>
        <dbReference type="Proteomes" id="UP000765509"/>
    </source>
</evidence>
<comment type="caution">
    <text evidence="2">The sequence shown here is derived from an EMBL/GenBank/DDBJ whole genome shotgun (WGS) entry which is preliminary data.</text>
</comment>
<feature type="region of interest" description="Disordered" evidence="1">
    <location>
        <begin position="48"/>
        <end position="81"/>
    </location>
</feature>
<dbReference type="Proteomes" id="UP000765509">
    <property type="component" value="Unassembled WGS sequence"/>
</dbReference>